<dbReference type="SUPFAM" id="SSF57850">
    <property type="entry name" value="RING/U-box"/>
    <property type="match status" value="1"/>
</dbReference>
<dbReference type="PANTHER" id="PTHR10131">
    <property type="entry name" value="TNF RECEPTOR ASSOCIATED FACTOR"/>
    <property type="match status" value="1"/>
</dbReference>
<keyword evidence="3" id="KW-0862">Zinc</keyword>
<sequence length="513" mass="56858">MAVPCPTGQRYTLFGFSKELDWKPVHFVDSIPAHRICNACGVVPRVSVFLPCRHVLCSACYEQCTGDDEHSCPLDGVPFLEDDVGWTDFPLESLLKRKVKCWNEENGCEVDMTASDIHKHFFEDCAHHSTRCPKCSALILRSKVCAHLRSGDCSTSATQNLAGNSSPDDTSSREVMFTALESILEKHVAEVRSGFDQVVRDISQCDKLTELMHSMNVLRETVIQSSETQARGTNETLIAAVAQVNEVKLALGDKLNQVSQRLSSVGKKVGEASEHATRTCLEKLETSNAALVSHISRDSDLLKKVSQSVSTFERALGKALERATDTICQKVTANAERIAASKCKGSESVTDVQMGHLLGYNTLNVTRYEFCVKELNLLTATANTLGWATFFGDPIYLCGYCISPGVYLKKNDGCLSVHALMQLNKGVIDEFLQWPFNHEVKVTFVDSYKGRDREFSKSLGGKPDREYCARPTESSNLSTFFHEGCDIEDLKRGGFMTGDEFSMRLDLLPLDLE</sequence>
<dbReference type="GO" id="GO:0043122">
    <property type="term" value="P:regulation of canonical NF-kappaB signal transduction"/>
    <property type="evidence" value="ECO:0007669"/>
    <property type="project" value="TreeGrafter"/>
</dbReference>
<evidence type="ECO:0000256" key="1">
    <source>
        <dbReference type="ARBA" id="ARBA00022723"/>
    </source>
</evidence>
<organism evidence="6">
    <name type="scientific">Rhipicephalus appendiculatus</name>
    <name type="common">Brown ear tick</name>
    <dbReference type="NCBI Taxonomy" id="34631"/>
    <lineage>
        <taxon>Eukaryota</taxon>
        <taxon>Metazoa</taxon>
        <taxon>Ecdysozoa</taxon>
        <taxon>Arthropoda</taxon>
        <taxon>Chelicerata</taxon>
        <taxon>Arachnida</taxon>
        <taxon>Acari</taxon>
        <taxon>Parasitiformes</taxon>
        <taxon>Ixodida</taxon>
        <taxon>Ixodoidea</taxon>
        <taxon>Ixodidae</taxon>
        <taxon>Rhipicephalinae</taxon>
        <taxon>Rhipicephalus</taxon>
        <taxon>Rhipicephalus</taxon>
    </lineage>
</organism>
<dbReference type="SUPFAM" id="SSF49599">
    <property type="entry name" value="TRAF domain-like"/>
    <property type="match status" value="2"/>
</dbReference>
<dbReference type="InterPro" id="IPR008974">
    <property type="entry name" value="TRAF-like"/>
</dbReference>
<keyword evidence="6" id="KW-0675">Receptor</keyword>
<dbReference type="CDD" id="cd16449">
    <property type="entry name" value="RING-HC"/>
    <property type="match status" value="1"/>
</dbReference>
<proteinExistence type="predicted"/>
<dbReference type="Pfam" id="PF21355">
    <property type="entry name" value="TRAF-mep_MATH"/>
    <property type="match status" value="1"/>
</dbReference>
<dbReference type="GO" id="GO:0005164">
    <property type="term" value="F:tumor necrosis factor receptor binding"/>
    <property type="evidence" value="ECO:0007669"/>
    <property type="project" value="TreeGrafter"/>
</dbReference>
<accession>A0A131YUD6</accession>
<dbReference type="Gene3D" id="3.30.40.10">
    <property type="entry name" value="Zinc/RING finger domain, C3HC4 (zinc finger)"/>
    <property type="match status" value="1"/>
</dbReference>
<name>A0A131YUD6_RHIAP</name>
<dbReference type="AlphaFoldDB" id="A0A131YUD6"/>
<evidence type="ECO:0000256" key="2">
    <source>
        <dbReference type="ARBA" id="ARBA00022771"/>
    </source>
</evidence>
<dbReference type="InterPro" id="IPR001841">
    <property type="entry name" value="Znf_RING"/>
</dbReference>
<dbReference type="GO" id="GO:0009898">
    <property type="term" value="C:cytoplasmic side of plasma membrane"/>
    <property type="evidence" value="ECO:0007669"/>
    <property type="project" value="TreeGrafter"/>
</dbReference>
<keyword evidence="1" id="KW-0479">Metal-binding</keyword>
<dbReference type="GO" id="GO:0008270">
    <property type="term" value="F:zinc ion binding"/>
    <property type="evidence" value="ECO:0007669"/>
    <property type="project" value="UniProtKB-KW"/>
</dbReference>
<evidence type="ECO:0000256" key="4">
    <source>
        <dbReference type="PROSITE-ProRule" id="PRU00175"/>
    </source>
</evidence>
<reference evidence="6" key="1">
    <citation type="journal article" date="2016" name="Ticks Tick Borne Dis.">
        <title>De novo assembly and annotation of the salivary gland transcriptome of Rhipicephalus appendiculatus male and female ticks during blood feeding.</title>
        <authorList>
            <person name="de Castro M.H."/>
            <person name="de Klerk D."/>
            <person name="Pienaar R."/>
            <person name="Latif A.A."/>
            <person name="Rees D.J."/>
            <person name="Mans B.J."/>
        </authorList>
    </citation>
    <scope>NUCLEOTIDE SEQUENCE</scope>
    <source>
        <tissue evidence="6">Salivary glands</tissue>
    </source>
</reference>
<dbReference type="EMBL" id="GEDV01007036">
    <property type="protein sequence ID" value="JAP81521.1"/>
    <property type="molecule type" value="Transcribed_RNA"/>
</dbReference>
<feature type="domain" description="RING-type" evidence="5">
    <location>
        <begin position="37"/>
        <end position="75"/>
    </location>
</feature>
<dbReference type="InterPro" id="IPR013083">
    <property type="entry name" value="Znf_RING/FYVE/PHD"/>
</dbReference>
<dbReference type="PROSITE" id="PS00518">
    <property type="entry name" value="ZF_RING_1"/>
    <property type="match status" value="1"/>
</dbReference>
<protein>
    <submittedName>
        <fullName evidence="6">TNF receptor-associated factor 6</fullName>
    </submittedName>
</protein>
<evidence type="ECO:0000256" key="3">
    <source>
        <dbReference type="ARBA" id="ARBA00022833"/>
    </source>
</evidence>
<evidence type="ECO:0000313" key="6">
    <source>
        <dbReference type="EMBL" id="JAP81521.1"/>
    </source>
</evidence>
<evidence type="ECO:0000259" key="5">
    <source>
        <dbReference type="PROSITE" id="PS50089"/>
    </source>
</evidence>
<dbReference type="PANTHER" id="PTHR10131:SF138">
    <property type="entry name" value="RE66324P"/>
    <property type="match status" value="1"/>
</dbReference>
<dbReference type="InterPro" id="IPR017907">
    <property type="entry name" value="Znf_RING_CS"/>
</dbReference>
<dbReference type="Gene3D" id="2.60.210.10">
    <property type="entry name" value="Apoptosis, Tumor Necrosis Factor Receptor Associated Protein 2, Chain A"/>
    <property type="match status" value="1"/>
</dbReference>
<keyword evidence="2 4" id="KW-0863">Zinc-finger</keyword>
<dbReference type="InterPro" id="IPR049342">
    <property type="entry name" value="TRAF1-6_MATH_dom"/>
</dbReference>
<dbReference type="PROSITE" id="PS50089">
    <property type="entry name" value="ZF_RING_2"/>
    <property type="match status" value="1"/>
</dbReference>